<evidence type="ECO:0000256" key="8">
    <source>
        <dbReference type="ARBA" id="ARBA00023136"/>
    </source>
</evidence>
<keyword evidence="12" id="KW-1185">Reference proteome</keyword>
<comment type="caution">
    <text evidence="11">The sequence shown here is derived from an EMBL/GenBank/DDBJ whole genome shotgun (WGS) entry which is preliminary data.</text>
</comment>
<keyword evidence="7" id="KW-1278">Translocase</keyword>
<dbReference type="Gene3D" id="3.40.50.300">
    <property type="entry name" value="P-loop containing nucleotide triphosphate hydrolases"/>
    <property type="match status" value="2"/>
</dbReference>
<keyword evidence="6 11" id="KW-0067">ATP-binding</keyword>
<dbReference type="EMBL" id="JBHUHF010000001">
    <property type="protein sequence ID" value="MFD2026807.1"/>
    <property type="molecule type" value="Genomic_DNA"/>
</dbReference>
<evidence type="ECO:0000256" key="7">
    <source>
        <dbReference type="ARBA" id="ARBA00022967"/>
    </source>
</evidence>
<evidence type="ECO:0000256" key="5">
    <source>
        <dbReference type="ARBA" id="ARBA00022741"/>
    </source>
</evidence>
<keyword evidence="4" id="KW-0677">Repeat</keyword>
<dbReference type="CDD" id="cd03215">
    <property type="entry name" value="ABC_Carb_Monos_II"/>
    <property type="match status" value="1"/>
</dbReference>
<evidence type="ECO:0000259" key="10">
    <source>
        <dbReference type="PROSITE" id="PS50893"/>
    </source>
</evidence>
<dbReference type="InterPro" id="IPR003439">
    <property type="entry name" value="ABC_transporter-like_ATP-bd"/>
</dbReference>
<keyword evidence="8" id="KW-0472">Membrane</keyword>
<evidence type="ECO:0000256" key="3">
    <source>
        <dbReference type="ARBA" id="ARBA00022597"/>
    </source>
</evidence>
<feature type="domain" description="ABC transporter" evidence="10">
    <location>
        <begin position="8"/>
        <end position="244"/>
    </location>
</feature>
<feature type="region of interest" description="Disordered" evidence="9">
    <location>
        <begin position="504"/>
        <end position="555"/>
    </location>
</feature>
<dbReference type="InterPro" id="IPR050107">
    <property type="entry name" value="ABC_carbohydrate_import_ATPase"/>
</dbReference>
<reference evidence="12" key="1">
    <citation type="journal article" date="2019" name="Int. J. Syst. Evol. Microbiol.">
        <title>The Global Catalogue of Microorganisms (GCM) 10K type strain sequencing project: providing services to taxonomists for standard genome sequencing and annotation.</title>
        <authorList>
            <consortium name="The Broad Institute Genomics Platform"/>
            <consortium name="The Broad Institute Genome Sequencing Center for Infectious Disease"/>
            <person name="Wu L."/>
            <person name="Ma J."/>
        </authorList>
    </citation>
    <scope>NUCLEOTIDE SEQUENCE [LARGE SCALE GENOMIC DNA]</scope>
    <source>
        <strain evidence="12">CCM 7043</strain>
    </source>
</reference>
<dbReference type="InterPro" id="IPR003593">
    <property type="entry name" value="AAA+_ATPase"/>
</dbReference>
<evidence type="ECO:0000256" key="1">
    <source>
        <dbReference type="ARBA" id="ARBA00022448"/>
    </source>
</evidence>
<dbReference type="InterPro" id="IPR017871">
    <property type="entry name" value="ABC_transporter-like_CS"/>
</dbReference>
<dbReference type="PANTHER" id="PTHR43790">
    <property type="entry name" value="CARBOHYDRATE TRANSPORT ATP-BINDING PROTEIN MG119-RELATED"/>
    <property type="match status" value="1"/>
</dbReference>
<keyword evidence="2" id="KW-1003">Cell membrane</keyword>
<evidence type="ECO:0000256" key="6">
    <source>
        <dbReference type="ARBA" id="ARBA00022840"/>
    </source>
</evidence>
<dbReference type="SUPFAM" id="SSF52540">
    <property type="entry name" value="P-loop containing nucleoside triphosphate hydrolases"/>
    <property type="match status" value="2"/>
</dbReference>
<dbReference type="SMART" id="SM00382">
    <property type="entry name" value="AAA"/>
    <property type="match status" value="2"/>
</dbReference>
<evidence type="ECO:0000256" key="9">
    <source>
        <dbReference type="SAM" id="MobiDB-lite"/>
    </source>
</evidence>
<evidence type="ECO:0000256" key="4">
    <source>
        <dbReference type="ARBA" id="ARBA00022737"/>
    </source>
</evidence>
<sequence>MPNAAPTLRLERVAKSFGPVAALRSGTLVVRPGSIHALVGENGAGKSTLVKIVGGVHRRDAGVVELDGRPVDFAGPADAKAAGVAVIHQEPASFPDLTVTENIFLGREPVGRFRRIDRRAMRERARGLFRDLGVDLDPDRPAEGLSIADQQIVEIAKAISLDARLLVMDEPTAALSAVEVRRLFAVARGLRDAGRAVVFISHRLDEVADLCDTVTVMRDGAHVSTDAVADVTPDALVRRMVGRDVAELYPKVQSTPGEVVLRVEGLESTGTFHGVSFEVRAGEIVGLAGLVGAGRSEIARAVFGVDRYDAGRVTVGGQPLRPGDPAAAIAAGLALVPEDRRLQGLVTESSVVRNVSAVALRRRRGPRDEGGVRGEAREGPARKRLARLGILLPDAEARLARDWSARLAVKAGALDALATTMSGGNQQKVVLAKWLATGPKVLIVDEPTRGIDVGTKAEVHRLLSTLAADGLAVLMISSELPEVLGMADRVLVVREGRIATELSRAEATPEAVMRAATPGASADSTGADHPGADHPGADRPDADRTDTLAENGGVA</sequence>
<keyword evidence="3" id="KW-0762">Sugar transport</keyword>
<feature type="compositionally biased region" description="Basic and acidic residues" evidence="9">
    <location>
        <begin position="530"/>
        <end position="547"/>
    </location>
</feature>
<dbReference type="GO" id="GO:0005524">
    <property type="term" value="F:ATP binding"/>
    <property type="evidence" value="ECO:0007669"/>
    <property type="project" value="UniProtKB-KW"/>
</dbReference>
<organism evidence="11 12">
    <name type="scientific">Promicromonospora aerolata</name>
    <dbReference type="NCBI Taxonomy" id="195749"/>
    <lineage>
        <taxon>Bacteria</taxon>
        <taxon>Bacillati</taxon>
        <taxon>Actinomycetota</taxon>
        <taxon>Actinomycetes</taxon>
        <taxon>Micrococcales</taxon>
        <taxon>Promicromonosporaceae</taxon>
        <taxon>Promicromonospora</taxon>
    </lineage>
</organism>
<accession>A0ABW4VBF0</accession>
<dbReference type="PANTHER" id="PTHR43790:SF3">
    <property type="entry name" value="D-ALLOSE IMPORT ATP-BINDING PROTEIN ALSA-RELATED"/>
    <property type="match status" value="1"/>
</dbReference>
<dbReference type="Pfam" id="PF00005">
    <property type="entry name" value="ABC_tran"/>
    <property type="match status" value="2"/>
</dbReference>
<feature type="domain" description="ABC transporter" evidence="10">
    <location>
        <begin position="255"/>
        <end position="520"/>
    </location>
</feature>
<dbReference type="Proteomes" id="UP001597338">
    <property type="component" value="Unassembled WGS sequence"/>
</dbReference>
<keyword evidence="5" id="KW-0547">Nucleotide-binding</keyword>
<gene>
    <name evidence="11" type="ORF">ACFSL2_14925</name>
</gene>
<dbReference type="RefSeq" id="WP_377198614.1">
    <property type="nucleotide sequence ID" value="NZ_JBHUHF010000001.1"/>
</dbReference>
<name>A0ABW4VBF0_9MICO</name>
<evidence type="ECO:0000313" key="11">
    <source>
        <dbReference type="EMBL" id="MFD2026807.1"/>
    </source>
</evidence>
<keyword evidence="1" id="KW-0813">Transport</keyword>
<evidence type="ECO:0000313" key="12">
    <source>
        <dbReference type="Proteomes" id="UP001597338"/>
    </source>
</evidence>
<dbReference type="PROSITE" id="PS50893">
    <property type="entry name" value="ABC_TRANSPORTER_2"/>
    <property type="match status" value="2"/>
</dbReference>
<dbReference type="CDD" id="cd03216">
    <property type="entry name" value="ABC_Carb_Monos_I"/>
    <property type="match status" value="1"/>
</dbReference>
<dbReference type="InterPro" id="IPR027417">
    <property type="entry name" value="P-loop_NTPase"/>
</dbReference>
<evidence type="ECO:0000256" key="2">
    <source>
        <dbReference type="ARBA" id="ARBA00022475"/>
    </source>
</evidence>
<proteinExistence type="predicted"/>
<protein>
    <submittedName>
        <fullName evidence="11">Sugar ABC transporter ATP-binding protein</fullName>
    </submittedName>
</protein>
<dbReference type="PROSITE" id="PS00211">
    <property type="entry name" value="ABC_TRANSPORTER_1"/>
    <property type="match status" value="1"/>
</dbReference>